<dbReference type="EMBL" id="JAXCGZ010006445">
    <property type="protein sequence ID" value="KAK7079750.1"/>
    <property type="molecule type" value="Genomic_DNA"/>
</dbReference>
<dbReference type="Gene3D" id="2.60.40.10">
    <property type="entry name" value="Immunoglobulins"/>
    <property type="match status" value="1"/>
</dbReference>
<dbReference type="AlphaFoldDB" id="A0AAN9ABU1"/>
<evidence type="ECO:0008006" key="3">
    <source>
        <dbReference type="Google" id="ProtNLM"/>
    </source>
</evidence>
<gene>
    <name evidence="1" type="ORF">SK128_003108</name>
</gene>
<sequence length="187" mass="21257">MINYDSEEGDGQSVVVENDDHTSVFMVTRANRHHSGNYTCAPSNAKPASILVHVLNGEHPAAMQDGNGSCVLKPSSLLLMVMMAILLNQIYCCQFSTPYSLHQRQRSGNHSQRKRSGNHSLTGNLNISKGLYFPHFQQGDTEWDREVIVISSGLTLIEDKKDYIIDDYSSSSRITLFQFRYYYLYFY</sequence>
<reference evidence="1 2" key="1">
    <citation type="submission" date="2023-11" db="EMBL/GenBank/DDBJ databases">
        <title>Halocaridina rubra genome assembly.</title>
        <authorList>
            <person name="Smith C."/>
        </authorList>
    </citation>
    <scope>NUCLEOTIDE SEQUENCE [LARGE SCALE GENOMIC DNA]</scope>
    <source>
        <strain evidence="1">EP-1</strain>
        <tissue evidence="1">Whole</tissue>
    </source>
</reference>
<comment type="caution">
    <text evidence="1">The sequence shown here is derived from an EMBL/GenBank/DDBJ whole genome shotgun (WGS) entry which is preliminary data.</text>
</comment>
<dbReference type="InterPro" id="IPR013783">
    <property type="entry name" value="Ig-like_fold"/>
</dbReference>
<accession>A0AAN9ABU1</accession>
<evidence type="ECO:0000313" key="2">
    <source>
        <dbReference type="Proteomes" id="UP001381693"/>
    </source>
</evidence>
<proteinExistence type="predicted"/>
<dbReference type="PANTHER" id="PTHR23279">
    <property type="entry name" value="DEFECTIVE PROBOSCIS EXTENSION RESPONSE DPR -RELATED"/>
    <property type="match status" value="1"/>
</dbReference>
<dbReference type="GO" id="GO:0050808">
    <property type="term" value="P:synapse organization"/>
    <property type="evidence" value="ECO:0007669"/>
    <property type="project" value="TreeGrafter"/>
</dbReference>
<name>A0AAN9ABU1_HALRR</name>
<evidence type="ECO:0000313" key="1">
    <source>
        <dbReference type="EMBL" id="KAK7079750.1"/>
    </source>
</evidence>
<protein>
    <recommendedName>
        <fullName evidence="3">Ig-like domain-containing protein</fullName>
    </recommendedName>
</protein>
<dbReference type="PANTHER" id="PTHR23279:SF37">
    <property type="entry name" value="DEFECTIVE PROBOSCIS EXTENSION RESPONSE 13, ISOFORM B"/>
    <property type="match status" value="1"/>
</dbReference>
<dbReference type="InterPro" id="IPR037448">
    <property type="entry name" value="Zig-8"/>
</dbReference>
<keyword evidence="2" id="KW-1185">Reference proteome</keyword>
<organism evidence="1 2">
    <name type="scientific">Halocaridina rubra</name>
    <name type="common">Hawaiian red shrimp</name>
    <dbReference type="NCBI Taxonomy" id="373956"/>
    <lineage>
        <taxon>Eukaryota</taxon>
        <taxon>Metazoa</taxon>
        <taxon>Ecdysozoa</taxon>
        <taxon>Arthropoda</taxon>
        <taxon>Crustacea</taxon>
        <taxon>Multicrustacea</taxon>
        <taxon>Malacostraca</taxon>
        <taxon>Eumalacostraca</taxon>
        <taxon>Eucarida</taxon>
        <taxon>Decapoda</taxon>
        <taxon>Pleocyemata</taxon>
        <taxon>Caridea</taxon>
        <taxon>Atyoidea</taxon>
        <taxon>Atyidae</taxon>
        <taxon>Halocaridina</taxon>
    </lineage>
</organism>
<dbReference type="GO" id="GO:0032589">
    <property type="term" value="C:neuron projection membrane"/>
    <property type="evidence" value="ECO:0007669"/>
    <property type="project" value="TreeGrafter"/>
</dbReference>
<dbReference type="Proteomes" id="UP001381693">
    <property type="component" value="Unassembled WGS sequence"/>
</dbReference>